<organism evidence="3 4">
    <name type="scientific">Rhodanobacter ginsenosidimutans</name>
    <dbReference type="NCBI Taxonomy" id="490571"/>
    <lineage>
        <taxon>Bacteria</taxon>
        <taxon>Pseudomonadati</taxon>
        <taxon>Pseudomonadota</taxon>
        <taxon>Gammaproteobacteria</taxon>
        <taxon>Lysobacterales</taxon>
        <taxon>Rhodanobacteraceae</taxon>
        <taxon>Rhodanobacter</taxon>
    </lineage>
</organism>
<feature type="chain" id="PRO_5046635295" evidence="1">
    <location>
        <begin position="31"/>
        <end position="169"/>
    </location>
</feature>
<keyword evidence="4" id="KW-1185">Reference proteome</keyword>
<dbReference type="Proteomes" id="UP001596018">
    <property type="component" value="Unassembled WGS sequence"/>
</dbReference>
<accession>A0ABW0JVX3</accession>
<comment type="caution">
    <text evidence="3">The sequence shown here is derived from an EMBL/GenBank/DDBJ whole genome shotgun (WGS) entry which is preliminary data.</text>
</comment>
<evidence type="ECO:0000259" key="2">
    <source>
        <dbReference type="PROSITE" id="PS51819"/>
    </source>
</evidence>
<evidence type="ECO:0000313" key="4">
    <source>
        <dbReference type="Proteomes" id="UP001596018"/>
    </source>
</evidence>
<sequence length="169" mass="17945">MRKSLSSRLLPTLLLFVLAFAAIASPGVRAATLYGTGYARVGVPDMAQAVTFFQDVLDCRVIGSSFTKKPATSRLLSCDTGSIVELFDNGDAPAPGQPLRFVSDDVRHGGEWLRRAGATVNGSPHRLTSGPLAGRMVLDFKSPWGMPLQLLDSHAYNPVDGTLATVAAD</sequence>
<dbReference type="Pfam" id="PF00903">
    <property type="entry name" value="Glyoxalase"/>
    <property type="match status" value="1"/>
</dbReference>
<feature type="domain" description="VOC" evidence="2">
    <location>
        <begin position="35"/>
        <end position="153"/>
    </location>
</feature>
<dbReference type="RefSeq" id="WP_377339839.1">
    <property type="nucleotide sequence ID" value="NZ_JALBWS010000012.1"/>
</dbReference>
<evidence type="ECO:0000313" key="3">
    <source>
        <dbReference type="EMBL" id="MFC5440079.1"/>
    </source>
</evidence>
<evidence type="ECO:0000256" key="1">
    <source>
        <dbReference type="SAM" id="SignalP"/>
    </source>
</evidence>
<gene>
    <name evidence="3" type="ORF">ACFPK0_08660</name>
</gene>
<dbReference type="InterPro" id="IPR029068">
    <property type="entry name" value="Glyas_Bleomycin-R_OHBP_Dase"/>
</dbReference>
<protein>
    <submittedName>
        <fullName evidence="3">VOC family protein</fullName>
    </submittedName>
</protein>
<proteinExistence type="predicted"/>
<dbReference type="PROSITE" id="PS51819">
    <property type="entry name" value="VOC"/>
    <property type="match status" value="1"/>
</dbReference>
<dbReference type="InterPro" id="IPR004360">
    <property type="entry name" value="Glyas_Fos-R_dOase_dom"/>
</dbReference>
<dbReference type="Gene3D" id="3.10.180.10">
    <property type="entry name" value="2,3-Dihydroxybiphenyl 1,2-Dioxygenase, domain 1"/>
    <property type="match status" value="1"/>
</dbReference>
<dbReference type="SUPFAM" id="SSF54593">
    <property type="entry name" value="Glyoxalase/Bleomycin resistance protein/Dihydroxybiphenyl dioxygenase"/>
    <property type="match status" value="1"/>
</dbReference>
<dbReference type="InterPro" id="IPR037523">
    <property type="entry name" value="VOC_core"/>
</dbReference>
<feature type="signal peptide" evidence="1">
    <location>
        <begin position="1"/>
        <end position="30"/>
    </location>
</feature>
<keyword evidence="1" id="KW-0732">Signal</keyword>
<dbReference type="EMBL" id="JBHSMM010000001">
    <property type="protein sequence ID" value="MFC5440079.1"/>
    <property type="molecule type" value="Genomic_DNA"/>
</dbReference>
<name>A0ABW0JVX3_9GAMM</name>
<reference evidence="4" key="1">
    <citation type="journal article" date="2019" name="Int. J. Syst. Evol. Microbiol.">
        <title>The Global Catalogue of Microorganisms (GCM) 10K type strain sequencing project: providing services to taxonomists for standard genome sequencing and annotation.</title>
        <authorList>
            <consortium name="The Broad Institute Genomics Platform"/>
            <consortium name="The Broad Institute Genome Sequencing Center for Infectious Disease"/>
            <person name="Wu L."/>
            <person name="Ma J."/>
        </authorList>
    </citation>
    <scope>NUCLEOTIDE SEQUENCE [LARGE SCALE GENOMIC DNA]</scope>
    <source>
        <strain evidence="4">KACC 12822</strain>
    </source>
</reference>